<dbReference type="GO" id="GO:0004129">
    <property type="term" value="F:cytochrome-c oxidase activity"/>
    <property type="evidence" value="ECO:0007669"/>
    <property type="project" value="InterPro"/>
</dbReference>
<evidence type="ECO:0000256" key="1">
    <source>
        <dbReference type="ARBA" id="ARBA00004141"/>
    </source>
</evidence>
<gene>
    <name evidence="10" type="ORF">Rifp1Sym_at00310</name>
</gene>
<keyword evidence="3 6" id="KW-0812">Transmembrane</keyword>
<feature type="transmembrane region" description="Helical" evidence="8">
    <location>
        <begin position="143"/>
        <end position="166"/>
    </location>
</feature>
<evidence type="ECO:0000256" key="8">
    <source>
        <dbReference type="SAM" id="Phobius"/>
    </source>
</evidence>
<accession>G2DBQ6</accession>
<dbReference type="PANTHER" id="PTHR11403">
    <property type="entry name" value="CYTOCHROME C OXIDASE SUBUNIT III"/>
    <property type="match status" value="1"/>
</dbReference>
<keyword evidence="11" id="KW-1185">Reference proteome</keyword>
<dbReference type="InterPro" id="IPR035973">
    <property type="entry name" value="Cyt_c_oxidase_su3-like_sf"/>
</dbReference>
<proteinExistence type="inferred from homology"/>
<evidence type="ECO:0000256" key="5">
    <source>
        <dbReference type="ARBA" id="ARBA00023136"/>
    </source>
</evidence>
<evidence type="ECO:0000256" key="2">
    <source>
        <dbReference type="ARBA" id="ARBA00010581"/>
    </source>
</evidence>
<dbReference type="InterPro" id="IPR024791">
    <property type="entry name" value="Cyt_c/ubiquinol_Oxase_su3"/>
</dbReference>
<feature type="transmembrane region" description="Helical" evidence="8">
    <location>
        <begin position="74"/>
        <end position="92"/>
    </location>
</feature>
<comment type="similarity">
    <text evidence="2 6">Belongs to the cytochrome c oxidase subunit 3 family.</text>
</comment>
<dbReference type="InterPro" id="IPR013833">
    <property type="entry name" value="Cyt_c_oxidase_su3_a-hlx"/>
</dbReference>
<protein>
    <submittedName>
        <fullName evidence="10">NorE_like subfamily of heme-copper oxidase subunit III</fullName>
    </submittedName>
</protein>
<dbReference type="Proteomes" id="UP000004491">
    <property type="component" value="Unassembled WGS sequence"/>
</dbReference>
<organism evidence="10 11">
    <name type="scientific">endosymbiont of Riftia pachyptila</name>
    <name type="common">vent Ph05</name>
    <dbReference type="NCBI Taxonomy" id="1048808"/>
    <lineage>
        <taxon>Bacteria</taxon>
        <taxon>Pseudomonadati</taxon>
        <taxon>Pseudomonadota</taxon>
        <taxon>Gammaproteobacteria</taxon>
        <taxon>sulfur-oxidizing symbionts</taxon>
    </lineage>
</organism>
<evidence type="ECO:0000313" key="11">
    <source>
        <dbReference type="Proteomes" id="UP000004491"/>
    </source>
</evidence>
<dbReference type="PANTHER" id="PTHR11403:SF6">
    <property type="entry name" value="NITRIC OXIDE REDUCTASE SUBUNIT E"/>
    <property type="match status" value="1"/>
</dbReference>
<dbReference type="RefSeq" id="WP_005960033.1">
    <property type="nucleotide sequence ID" value="NZ_AFOC01000020.1"/>
</dbReference>
<evidence type="ECO:0000256" key="3">
    <source>
        <dbReference type="ARBA" id="ARBA00022692"/>
    </source>
</evidence>
<feature type="compositionally biased region" description="Polar residues" evidence="7">
    <location>
        <begin position="9"/>
        <end position="18"/>
    </location>
</feature>
<feature type="transmembrane region" description="Helical" evidence="8">
    <location>
        <begin position="33"/>
        <end position="54"/>
    </location>
</feature>
<dbReference type="PROSITE" id="PS50253">
    <property type="entry name" value="COX3"/>
    <property type="match status" value="1"/>
</dbReference>
<keyword evidence="4 8" id="KW-1133">Transmembrane helix</keyword>
<feature type="region of interest" description="Disordered" evidence="7">
    <location>
        <begin position="1"/>
        <end position="21"/>
    </location>
</feature>
<name>G2DBQ6_9GAMM</name>
<feature type="transmembrane region" description="Helical" evidence="8">
    <location>
        <begin position="104"/>
        <end position="123"/>
    </location>
</feature>
<feature type="domain" description="Heme-copper oxidase subunit III family profile" evidence="9">
    <location>
        <begin position="33"/>
        <end position="207"/>
    </location>
</feature>
<evidence type="ECO:0000256" key="6">
    <source>
        <dbReference type="RuleBase" id="RU003376"/>
    </source>
</evidence>
<feature type="transmembrane region" description="Helical" evidence="8">
    <location>
        <begin position="187"/>
        <end position="206"/>
    </location>
</feature>
<reference evidence="10" key="1">
    <citation type="journal article" date="2011" name="ISME J.">
        <title>The endosymbionts of the deep-sea tubeworms Riftia pachyptila and Tevnia jerichonana share an identical physiology as revealed by proteogenomic analyses.</title>
        <authorList>
            <person name="Gardebrecht A."/>
            <person name="Markert S."/>
            <person name="Felbeck H."/>
            <person name="Thuermer A."/>
            <person name="Albrecht D."/>
            <person name="Wollherr A."/>
            <person name="Kabisch J."/>
            <person name="Lehmann R."/>
            <person name="Daniel R."/>
            <person name="Liesegang H."/>
            <person name="Hecker M."/>
            <person name="Sievert S.M."/>
            <person name="Schweder T."/>
        </authorList>
    </citation>
    <scope>NUCLEOTIDE SEQUENCE [LARGE SCALE GENOMIC DNA]</scope>
</reference>
<evidence type="ECO:0000256" key="7">
    <source>
        <dbReference type="SAM" id="MobiDB-lite"/>
    </source>
</evidence>
<dbReference type="Pfam" id="PF00510">
    <property type="entry name" value="COX3"/>
    <property type="match status" value="1"/>
</dbReference>
<sequence>MDIAITAAPAQTRSTNDAPTLPTASRVPGGWPIWVGIFSEMSEFAMMFIIYFIAKAHYPELFNDGPTKLNTLAGVLNTLVLLTSSYCVAKSMQAIKRDDSTACVRWLWLAILAGAAYLLIKSWEYHWNESVGITKDTNTFFTVYYYTTFNHMLHVGWGSAAVLWAIMGVKRGSFTAQNHGGLEAVACYWHMIDLAWIVIFPLLYVLR</sequence>
<dbReference type="InterPro" id="IPR000298">
    <property type="entry name" value="Cyt_c_oxidase-like_su3"/>
</dbReference>
<dbReference type="GO" id="GO:0005886">
    <property type="term" value="C:plasma membrane"/>
    <property type="evidence" value="ECO:0007669"/>
    <property type="project" value="UniProtKB-SubCell"/>
</dbReference>
<dbReference type="SUPFAM" id="SSF81452">
    <property type="entry name" value="Cytochrome c oxidase subunit III-like"/>
    <property type="match status" value="1"/>
</dbReference>
<dbReference type="GO" id="GO:0019646">
    <property type="term" value="P:aerobic electron transport chain"/>
    <property type="evidence" value="ECO:0007669"/>
    <property type="project" value="InterPro"/>
</dbReference>
<dbReference type="Gene3D" id="1.20.120.80">
    <property type="entry name" value="Cytochrome c oxidase, subunit III, four-helix bundle"/>
    <property type="match status" value="1"/>
</dbReference>
<dbReference type="AlphaFoldDB" id="G2DBQ6"/>
<dbReference type="CDD" id="cd02862">
    <property type="entry name" value="NorE_like"/>
    <property type="match status" value="1"/>
</dbReference>
<dbReference type="EMBL" id="AFOC01000020">
    <property type="protein sequence ID" value="EGV51978.1"/>
    <property type="molecule type" value="Genomic_DNA"/>
</dbReference>
<keyword evidence="5 8" id="KW-0472">Membrane</keyword>
<comment type="caution">
    <text evidence="10">The sequence shown here is derived from an EMBL/GenBank/DDBJ whole genome shotgun (WGS) entry which is preliminary data.</text>
</comment>
<evidence type="ECO:0000259" key="9">
    <source>
        <dbReference type="PROSITE" id="PS50253"/>
    </source>
</evidence>
<evidence type="ECO:0000256" key="4">
    <source>
        <dbReference type="ARBA" id="ARBA00022989"/>
    </source>
</evidence>
<evidence type="ECO:0000313" key="10">
    <source>
        <dbReference type="EMBL" id="EGV51978.1"/>
    </source>
</evidence>
<comment type="subcellular location">
    <subcellularLocation>
        <location evidence="6">Cell membrane</location>
        <topology evidence="6">Multi-pass membrane protein</topology>
    </subcellularLocation>
    <subcellularLocation>
        <location evidence="1">Membrane</location>
        <topology evidence="1">Multi-pass membrane protein</topology>
    </subcellularLocation>
</comment>